<comment type="similarity">
    <text evidence="1">Belongs to the ornithine cyclodeaminase/mu-crystallin family.</text>
</comment>
<dbReference type="InterPro" id="IPR003462">
    <property type="entry name" value="ODC_Mu_crystall"/>
</dbReference>
<dbReference type="AlphaFoldDB" id="A0A9P9JLQ9"/>
<keyword evidence="3" id="KW-1185">Reference proteome</keyword>
<dbReference type="InterPro" id="IPR036291">
    <property type="entry name" value="NAD(P)-bd_dom_sf"/>
</dbReference>
<reference evidence="2" key="1">
    <citation type="journal article" date="2021" name="Nat. Commun.">
        <title>Genetic determinants of endophytism in the Arabidopsis root mycobiome.</title>
        <authorList>
            <person name="Mesny F."/>
            <person name="Miyauchi S."/>
            <person name="Thiergart T."/>
            <person name="Pickel B."/>
            <person name="Atanasova L."/>
            <person name="Karlsson M."/>
            <person name="Huettel B."/>
            <person name="Barry K.W."/>
            <person name="Haridas S."/>
            <person name="Chen C."/>
            <person name="Bauer D."/>
            <person name="Andreopoulos W."/>
            <person name="Pangilinan J."/>
            <person name="LaButti K."/>
            <person name="Riley R."/>
            <person name="Lipzen A."/>
            <person name="Clum A."/>
            <person name="Drula E."/>
            <person name="Henrissat B."/>
            <person name="Kohler A."/>
            <person name="Grigoriev I.V."/>
            <person name="Martin F.M."/>
            <person name="Hacquard S."/>
        </authorList>
    </citation>
    <scope>NUCLEOTIDE SEQUENCE</scope>
    <source>
        <strain evidence="2">MPI-CAGE-AT-0021</strain>
    </source>
</reference>
<evidence type="ECO:0000256" key="1">
    <source>
        <dbReference type="ARBA" id="ARBA00008903"/>
    </source>
</evidence>
<dbReference type="PANTHER" id="PTHR13812">
    <property type="entry name" value="KETIMINE REDUCTASE MU-CRYSTALLIN"/>
    <property type="match status" value="1"/>
</dbReference>
<protein>
    <recommendedName>
        <fullName evidence="4">Quinate/shikimate 5-dehydrogenase/glutamyl-tRNA reductase domain-containing protein</fullName>
    </recommendedName>
</protein>
<evidence type="ECO:0000313" key="3">
    <source>
        <dbReference type="Proteomes" id="UP000717696"/>
    </source>
</evidence>
<comment type="caution">
    <text evidence="2">The sequence shown here is derived from an EMBL/GenBank/DDBJ whole genome shotgun (WGS) entry which is preliminary data.</text>
</comment>
<dbReference type="GO" id="GO:0005737">
    <property type="term" value="C:cytoplasm"/>
    <property type="evidence" value="ECO:0007669"/>
    <property type="project" value="TreeGrafter"/>
</dbReference>
<dbReference type="Proteomes" id="UP000717696">
    <property type="component" value="Unassembled WGS sequence"/>
</dbReference>
<evidence type="ECO:0008006" key="4">
    <source>
        <dbReference type="Google" id="ProtNLM"/>
    </source>
</evidence>
<gene>
    <name evidence="2" type="ORF">B0J13DRAFT_615938</name>
</gene>
<proteinExistence type="inferred from homology"/>
<dbReference type="OrthoDB" id="41492at2759"/>
<accession>A0A9P9JLQ9</accession>
<dbReference type="Gene3D" id="3.40.50.720">
    <property type="entry name" value="NAD(P)-binding Rossmann-like Domain"/>
    <property type="match status" value="1"/>
</dbReference>
<dbReference type="InterPro" id="IPR023401">
    <property type="entry name" value="ODC_N"/>
</dbReference>
<dbReference type="PANTHER" id="PTHR13812:SF19">
    <property type="entry name" value="KETIMINE REDUCTASE MU-CRYSTALLIN"/>
    <property type="match status" value="1"/>
</dbReference>
<evidence type="ECO:0000313" key="2">
    <source>
        <dbReference type="EMBL" id="KAH7163345.1"/>
    </source>
</evidence>
<dbReference type="EMBL" id="JAGMUU010000001">
    <property type="protein sequence ID" value="KAH7163345.1"/>
    <property type="molecule type" value="Genomic_DNA"/>
</dbReference>
<dbReference type="SUPFAM" id="SSF51735">
    <property type="entry name" value="NAD(P)-binding Rossmann-fold domains"/>
    <property type="match status" value="1"/>
</dbReference>
<dbReference type="Gene3D" id="3.30.1780.10">
    <property type="entry name" value="ornithine cyclodeaminase, domain 1"/>
    <property type="match status" value="1"/>
</dbReference>
<name>A0A9P9JLQ9_9HYPO</name>
<organism evidence="2 3">
    <name type="scientific">Dactylonectria estremocensis</name>
    <dbReference type="NCBI Taxonomy" id="1079267"/>
    <lineage>
        <taxon>Eukaryota</taxon>
        <taxon>Fungi</taxon>
        <taxon>Dikarya</taxon>
        <taxon>Ascomycota</taxon>
        <taxon>Pezizomycotina</taxon>
        <taxon>Sordariomycetes</taxon>
        <taxon>Hypocreomycetidae</taxon>
        <taxon>Hypocreales</taxon>
        <taxon>Nectriaceae</taxon>
        <taxon>Dactylonectria</taxon>
    </lineage>
</organism>
<sequence length="528" mass="55435">MSTTTSSAASTSTACTSLYDTPVRDAACAMPYGGNHTKIMLACCNDADVVSYYNDCGLYCLAVGQTVTDLSDCLYAKGAPWGDVFCRGNSSATATATGQVKIPASASASIIATDSASKSKSSDAAESSATSSDAAAPGLAPQSGISTLGLAIVIAMAFTVLSDAHVKQLLGSLSPSDVADLVAALQNGLVQYSCQGEKEYQPHRSVMARPDGQVTLYMPASTPDLVGVKIVGISKTQAPTPAGSGVPPPALKSVLTLCDETGQAIGTLNAAELTSFRTALGSILVYKFRRNTGNIVVFGAGKQALWHIRLAVLLRGEDIRTITIVNRSAARTQQLVDTLKADAQSEWPSQISLNVFDPKNDREAALEALIVESDVIFCTTPSTQPLFPASFLTSDKATTKTRFMSAIGSYRLDMQEMDPELLKLVVDPSSVFAGSAYQGGVIAVDTLEGCLQEAGELVKAELSTDKLLEIGKLLNHQSTADQAELHKWLADGSVIYKSVGVAVMDLAIGKSLLHLARKRNVGLTTDEF</sequence>
<dbReference type="Pfam" id="PF02423">
    <property type="entry name" value="OCD_Mu_crystall"/>
    <property type="match status" value="1"/>
</dbReference>